<dbReference type="PANTHER" id="PTHR30619:SF7">
    <property type="entry name" value="BETA-LACTAMASE DOMAIN PROTEIN"/>
    <property type="match status" value="1"/>
</dbReference>
<feature type="domain" description="Helix-hairpin-helix DNA-binding motif class 1" evidence="3">
    <location>
        <begin position="441"/>
        <end position="460"/>
    </location>
</feature>
<evidence type="ECO:0000313" key="5">
    <source>
        <dbReference type="EMBL" id="WWD78787.1"/>
    </source>
</evidence>
<keyword evidence="2" id="KW-0732">Signal</keyword>
<evidence type="ECO:0000259" key="3">
    <source>
        <dbReference type="SMART" id="SM00278"/>
    </source>
</evidence>
<dbReference type="SMART" id="SM00849">
    <property type="entry name" value="Lactamase_B"/>
    <property type="match status" value="1"/>
</dbReference>
<feature type="domain" description="Helix-hairpin-helix DNA-binding motif class 1" evidence="3">
    <location>
        <begin position="415"/>
        <end position="434"/>
    </location>
</feature>
<evidence type="ECO:0000256" key="2">
    <source>
        <dbReference type="SAM" id="SignalP"/>
    </source>
</evidence>
<evidence type="ECO:0000259" key="4">
    <source>
        <dbReference type="SMART" id="SM00849"/>
    </source>
</evidence>
<protein>
    <submittedName>
        <fullName evidence="5">MBL fold metallo-hydrolase</fullName>
    </submittedName>
</protein>
<dbReference type="GO" id="GO:0003677">
    <property type="term" value="F:DNA binding"/>
    <property type="evidence" value="ECO:0007669"/>
    <property type="project" value="InterPro"/>
</dbReference>
<dbReference type="InterPro" id="IPR035681">
    <property type="entry name" value="ComA-like_MBL"/>
</dbReference>
<feature type="chain" id="PRO_5042585230" evidence="2">
    <location>
        <begin position="23"/>
        <end position="466"/>
    </location>
</feature>
<feature type="compositionally biased region" description="Low complexity" evidence="1">
    <location>
        <begin position="23"/>
        <end position="46"/>
    </location>
</feature>
<dbReference type="PROSITE" id="PS51257">
    <property type="entry name" value="PROKAR_LIPOPROTEIN"/>
    <property type="match status" value="1"/>
</dbReference>
<feature type="compositionally biased region" description="Polar residues" evidence="1">
    <location>
        <begin position="92"/>
        <end position="106"/>
    </location>
</feature>
<dbReference type="PANTHER" id="PTHR30619">
    <property type="entry name" value="DNA INTERNALIZATION/COMPETENCE PROTEIN COMEC/REC2"/>
    <property type="match status" value="1"/>
</dbReference>
<dbReference type="InterPro" id="IPR003583">
    <property type="entry name" value="Hlx-hairpin-Hlx_DNA-bd_motif"/>
</dbReference>
<dbReference type="InterPro" id="IPR001279">
    <property type="entry name" value="Metallo-B-lactamas"/>
</dbReference>
<dbReference type="AlphaFoldDB" id="A0AAJ8LSF4"/>
<dbReference type="CDD" id="cd07731">
    <property type="entry name" value="ComA-like_MBL-fold"/>
    <property type="match status" value="1"/>
</dbReference>
<feature type="signal peptide" evidence="2">
    <location>
        <begin position="1"/>
        <end position="22"/>
    </location>
</feature>
<feature type="domain" description="Metallo-beta-lactamase" evidence="4">
    <location>
        <begin position="129"/>
        <end position="320"/>
    </location>
</feature>
<name>A0AAJ8LSF4_9BACI</name>
<dbReference type="KEGG" id="ahal:FTX54_010140"/>
<dbReference type="InterPro" id="IPR036866">
    <property type="entry name" value="RibonucZ/Hydroxyglut_hydro"/>
</dbReference>
<dbReference type="InterPro" id="IPR010994">
    <property type="entry name" value="RuvA_2-like"/>
</dbReference>
<dbReference type="EMBL" id="CP144914">
    <property type="protein sequence ID" value="WWD78787.1"/>
    <property type="molecule type" value="Genomic_DNA"/>
</dbReference>
<dbReference type="Gene3D" id="3.60.15.10">
    <property type="entry name" value="Ribonuclease Z/Hydroxyacylglutathione hydrolase-like"/>
    <property type="match status" value="1"/>
</dbReference>
<dbReference type="Proteomes" id="UP000321816">
    <property type="component" value="Chromosome"/>
</dbReference>
<feature type="compositionally biased region" description="Acidic residues" evidence="1">
    <location>
        <begin position="69"/>
        <end position="82"/>
    </location>
</feature>
<feature type="compositionally biased region" description="Polar residues" evidence="1">
    <location>
        <begin position="362"/>
        <end position="374"/>
    </location>
</feature>
<organism evidence="5 6">
    <name type="scientific">Alkalicoccus halolimnae</name>
    <dbReference type="NCBI Taxonomy" id="1667239"/>
    <lineage>
        <taxon>Bacteria</taxon>
        <taxon>Bacillati</taxon>
        <taxon>Bacillota</taxon>
        <taxon>Bacilli</taxon>
        <taxon>Bacillales</taxon>
        <taxon>Bacillaceae</taxon>
        <taxon>Alkalicoccus</taxon>
    </lineage>
</organism>
<dbReference type="GO" id="GO:0006281">
    <property type="term" value="P:DNA repair"/>
    <property type="evidence" value="ECO:0007669"/>
    <property type="project" value="InterPro"/>
</dbReference>
<dbReference type="SUPFAM" id="SSF56281">
    <property type="entry name" value="Metallo-hydrolase/oxidoreductase"/>
    <property type="match status" value="1"/>
</dbReference>
<dbReference type="SUPFAM" id="SSF47781">
    <property type="entry name" value="RuvA domain 2-like"/>
    <property type="match status" value="1"/>
</dbReference>
<evidence type="ECO:0000256" key="1">
    <source>
        <dbReference type="SAM" id="MobiDB-lite"/>
    </source>
</evidence>
<evidence type="ECO:0000313" key="6">
    <source>
        <dbReference type="Proteomes" id="UP000321816"/>
    </source>
</evidence>
<gene>
    <name evidence="5" type="ORF">FTX54_010140</name>
</gene>
<proteinExistence type="predicted"/>
<dbReference type="InterPro" id="IPR052159">
    <property type="entry name" value="Competence_DNA_uptake"/>
</dbReference>
<reference evidence="5 6" key="1">
    <citation type="submission" date="2024-01" db="EMBL/GenBank/DDBJ databases">
        <title>Complete Genome Sequence of Alkalicoccus halolimnae BZ-SZ-XJ29T, a Moderately Halophilic Bacterium Isolated from a Salt Lake.</title>
        <authorList>
            <person name="Zhao B."/>
        </authorList>
    </citation>
    <scope>NUCLEOTIDE SEQUENCE [LARGE SCALE GENOMIC DNA]</scope>
    <source>
        <strain evidence="5 6">BZ-SZ-XJ29</strain>
    </source>
</reference>
<feature type="compositionally biased region" description="Low complexity" evidence="1">
    <location>
        <begin position="375"/>
        <end position="395"/>
    </location>
</feature>
<dbReference type="Pfam" id="PF00753">
    <property type="entry name" value="Lactamase_B"/>
    <property type="match status" value="1"/>
</dbReference>
<feature type="region of interest" description="Disordered" evidence="1">
    <location>
        <begin position="22"/>
        <end position="110"/>
    </location>
</feature>
<feature type="compositionally biased region" description="Basic and acidic residues" evidence="1">
    <location>
        <begin position="53"/>
        <end position="68"/>
    </location>
</feature>
<sequence length="466" mass="50900">MRIFYRGAAVISLAILTACGTAETESNNTSSGNTENESSTFNNSEEGSQETPAKNENKTDNISKAEQEEPKEDEPENLNNEESDQHNETVEENNQSIEENNTVEEQNSFEEDLSGLEVHYIDAGQADAALFTYSYEDENYNILYDSGNWNRTDVFDYLTDQGVEHLNFMIGSHPHADHIGQMDTIIENIEVEEVWMSGDETSSQTFERVIDSVINSEADYIEPRSGDTFQAGPLEIEILNPETLSGDVHEGSLAAMFTYGDNRFLFTGDAETHTESAMISRGHELKADILQLGHHGSNTSTSEEFLEAVEPRIAVVSAGQDSQYGHPHEEVIDRINNSGADIYGTHVHGTIIAASDGETLEITTGSTGDVTAQDNSSGNEGSSSPSNNSADQNSSENNPDPDTGDCVNINSASLTELQDIHQVGPARAEDIVDLRPFSSVRDLTRVSGIGEGRIDEILEEEIACVQ</sequence>
<accession>A0AAJ8LSF4</accession>
<dbReference type="SMART" id="SM00278">
    <property type="entry name" value="HhH1"/>
    <property type="match status" value="2"/>
</dbReference>
<dbReference type="RefSeq" id="WP_246125543.1">
    <property type="nucleotide sequence ID" value="NZ_CP144914.1"/>
</dbReference>
<dbReference type="Pfam" id="PF12836">
    <property type="entry name" value="HHH_3"/>
    <property type="match status" value="1"/>
</dbReference>
<feature type="region of interest" description="Disordered" evidence="1">
    <location>
        <begin position="362"/>
        <end position="408"/>
    </location>
</feature>
<dbReference type="Gene3D" id="1.10.150.320">
    <property type="entry name" value="Photosystem II 12 kDa extrinsic protein"/>
    <property type="match status" value="1"/>
</dbReference>
<keyword evidence="6" id="KW-1185">Reference proteome</keyword>